<protein>
    <submittedName>
        <fullName evidence="1">Uncharacterized protein</fullName>
    </submittedName>
</protein>
<reference evidence="1 2" key="1">
    <citation type="journal article" date="2019" name="Commun. Biol.">
        <title>The bagworm genome reveals a unique fibroin gene that provides high tensile strength.</title>
        <authorList>
            <person name="Kono N."/>
            <person name="Nakamura H."/>
            <person name="Ohtoshi R."/>
            <person name="Tomita M."/>
            <person name="Numata K."/>
            <person name="Arakawa K."/>
        </authorList>
    </citation>
    <scope>NUCLEOTIDE SEQUENCE [LARGE SCALE GENOMIC DNA]</scope>
</reference>
<dbReference type="OrthoDB" id="7509102at2759"/>
<dbReference type="Proteomes" id="UP000299102">
    <property type="component" value="Unassembled WGS sequence"/>
</dbReference>
<gene>
    <name evidence="1" type="ORF">EVAR_27552_1</name>
</gene>
<dbReference type="AlphaFoldDB" id="A0A4C1W9U0"/>
<dbReference type="EMBL" id="BGZK01000518">
    <property type="protein sequence ID" value="GBP48166.1"/>
    <property type="molecule type" value="Genomic_DNA"/>
</dbReference>
<name>A0A4C1W9U0_EUMVA</name>
<evidence type="ECO:0000313" key="2">
    <source>
        <dbReference type="Proteomes" id="UP000299102"/>
    </source>
</evidence>
<accession>A0A4C1W9U0</accession>
<proteinExistence type="predicted"/>
<keyword evidence="2" id="KW-1185">Reference proteome</keyword>
<evidence type="ECO:0000313" key="1">
    <source>
        <dbReference type="EMBL" id="GBP48166.1"/>
    </source>
</evidence>
<organism evidence="1 2">
    <name type="scientific">Eumeta variegata</name>
    <name type="common">Bagworm moth</name>
    <name type="synonym">Eumeta japonica</name>
    <dbReference type="NCBI Taxonomy" id="151549"/>
    <lineage>
        <taxon>Eukaryota</taxon>
        <taxon>Metazoa</taxon>
        <taxon>Ecdysozoa</taxon>
        <taxon>Arthropoda</taxon>
        <taxon>Hexapoda</taxon>
        <taxon>Insecta</taxon>
        <taxon>Pterygota</taxon>
        <taxon>Neoptera</taxon>
        <taxon>Endopterygota</taxon>
        <taxon>Lepidoptera</taxon>
        <taxon>Glossata</taxon>
        <taxon>Ditrysia</taxon>
        <taxon>Tineoidea</taxon>
        <taxon>Psychidae</taxon>
        <taxon>Oiketicinae</taxon>
        <taxon>Eumeta</taxon>
    </lineage>
</organism>
<comment type="caution">
    <text evidence="1">The sequence shown here is derived from an EMBL/GenBank/DDBJ whole genome shotgun (WGS) entry which is preliminary data.</text>
</comment>
<sequence>MIYVASIFLQPEATPLMGKYLLLEMETLWLCMAEEVEAFFTLSTKKSSCYQLLTPKSTWLVFPQLKRLQLNMHIEHITKSKSD</sequence>